<protein>
    <submittedName>
        <fullName evidence="1">Uncharacterized protein</fullName>
    </submittedName>
</protein>
<evidence type="ECO:0000313" key="1">
    <source>
        <dbReference type="EMBL" id="KAK3737909.1"/>
    </source>
</evidence>
<keyword evidence="2" id="KW-1185">Reference proteome</keyword>
<evidence type="ECO:0000313" key="2">
    <source>
        <dbReference type="Proteomes" id="UP001283361"/>
    </source>
</evidence>
<gene>
    <name evidence="1" type="ORF">RRG08_028534</name>
</gene>
<comment type="caution">
    <text evidence="1">The sequence shown here is derived from an EMBL/GenBank/DDBJ whole genome shotgun (WGS) entry which is preliminary data.</text>
</comment>
<proteinExistence type="predicted"/>
<sequence>MHSMCQDFYSHSNCLITDKSAYCKEIFPKSADTPTRRAARFAGLMTGMMIDTLLSHDQVTPNAWGTESEITVGWP</sequence>
<dbReference type="Proteomes" id="UP001283361">
    <property type="component" value="Unassembled WGS sequence"/>
</dbReference>
<reference evidence="1" key="1">
    <citation type="journal article" date="2023" name="G3 (Bethesda)">
        <title>A reference genome for the long-term kleptoplast-retaining sea slug Elysia crispata morphotype clarki.</title>
        <authorList>
            <person name="Eastman K.E."/>
            <person name="Pendleton A.L."/>
            <person name="Shaikh M.A."/>
            <person name="Suttiyut T."/>
            <person name="Ogas R."/>
            <person name="Tomko P."/>
            <person name="Gavelis G."/>
            <person name="Widhalm J.R."/>
            <person name="Wisecaver J.H."/>
        </authorList>
    </citation>
    <scope>NUCLEOTIDE SEQUENCE</scope>
    <source>
        <strain evidence="1">ECLA1</strain>
    </source>
</reference>
<dbReference type="AlphaFoldDB" id="A0AAE0Y9I1"/>
<name>A0AAE0Y9I1_9GAST</name>
<accession>A0AAE0Y9I1</accession>
<organism evidence="1 2">
    <name type="scientific">Elysia crispata</name>
    <name type="common">lettuce slug</name>
    <dbReference type="NCBI Taxonomy" id="231223"/>
    <lineage>
        <taxon>Eukaryota</taxon>
        <taxon>Metazoa</taxon>
        <taxon>Spiralia</taxon>
        <taxon>Lophotrochozoa</taxon>
        <taxon>Mollusca</taxon>
        <taxon>Gastropoda</taxon>
        <taxon>Heterobranchia</taxon>
        <taxon>Euthyneura</taxon>
        <taxon>Panpulmonata</taxon>
        <taxon>Sacoglossa</taxon>
        <taxon>Placobranchoidea</taxon>
        <taxon>Plakobranchidae</taxon>
        <taxon>Elysia</taxon>
    </lineage>
</organism>
<dbReference type="EMBL" id="JAWDGP010006611">
    <property type="protein sequence ID" value="KAK3737909.1"/>
    <property type="molecule type" value="Genomic_DNA"/>
</dbReference>